<dbReference type="EMBL" id="JAVDYF010000001">
    <property type="protein sequence ID" value="MDR7355493.1"/>
    <property type="molecule type" value="Genomic_DNA"/>
</dbReference>
<keyword evidence="3" id="KW-1185">Reference proteome</keyword>
<sequence length="48" mass="5119">MNQESELWGKENPHKLSPLMLAIGALVVLIGLAIGAQLGTELAHLILD</sequence>
<evidence type="ECO:0000313" key="2">
    <source>
        <dbReference type="EMBL" id="MDR7355493.1"/>
    </source>
</evidence>
<protein>
    <submittedName>
        <fullName evidence="2">Uncharacterized protein</fullName>
    </submittedName>
</protein>
<evidence type="ECO:0000313" key="3">
    <source>
        <dbReference type="Proteomes" id="UP001183619"/>
    </source>
</evidence>
<keyword evidence="1" id="KW-1133">Transmembrane helix</keyword>
<proteinExistence type="predicted"/>
<keyword evidence="1" id="KW-0812">Transmembrane</keyword>
<dbReference type="Proteomes" id="UP001183619">
    <property type="component" value="Unassembled WGS sequence"/>
</dbReference>
<name>A0ABU2BA72_9CORY</name>
<reference evidence="2 3" key="1">
    <citation type="submission" date="2023-07" db="EMBL/GenBank/DDBJ databases">
        <title>Sequencing the genomes of 1000 actinobacteria strains.</title>
        <authorList>
            <person name="Klenk H.-P."/>
        </authorList>
    </citation>
    <scope>NUCLEOTIDE SEQUENCE [LARGE SCALE GENOMIC DNA]</scope>
    <source>
        <strain evidence="2 3">DSM 44508</strain>
    </source>
</reference>
<dbReference type="RefSeq" id="WP_277104127.1">
    <property type="nucleotide sequence ID" value="NZ_BAAAJS010000001.1"/>
</dbReference>
<feature type="transmembrane region" description="Helical" evidence="1">
    <location>
        <begin position="20"/>
        <end position="47"/>
    </location>
</feature>
<keyword evidence="1" id="KW-0472">Membrane</keyword>
<accession>A0ABU2BA72</accession>
<gene>
    <name evidence="2" type="ORF">J2S37_002031</name>
</gene>
<evidence type="ECO:0000256" key="1">
    <source>
        <dbReference type="SAM" id="Phobius"/>
    </source>
</evidence>
<comment type="caution">
    <text evidence="2">The sequence shown here is derived from an EMBL/GenBank/DDBJ whole genome shotgun (WGS) entry which is preliminary data.</text>
</comment>
<organism evidence="2 3">
    <name type="scientific">Corynebacterium felinum</name>
    <dbReference type="NCBI Taxonomy" id="131318"/>
    <lineage>
        <taxon>Bacteria</taxon>
        <taxon>Bacillati</taxon>
        <taxon>Actinomycetota</taxon>
        <taxon>Actinomycetes</taxon>
        <taxon>Mycobacteriales</taxon>
        <taxon>Corynebacteriaceae</taxon>
        <taxon>Corynebacterium</taxon>
    </lineage>
</organism>